<organism evidence="2 3">
    <name type="scientific">Streptoalloteichus hindustanus</name>
    <dbReference type="NCBI Taxonomy" id="2017"/>
    <lineage>
        <taxon>Bacteria</taxon>
        <taxon>Bacillati</taxon>
        <taxon>Actinomycetota</taxon>
        <taxon>Actinomycetes</taxon>
        <taxon>Pseudonocardiales</taxon>
        <taxon>Pseudonocardiaceae</taxon>
        <taxon>Streptoalloteichus</taxon>
    </lineage>
</organism>
<name>A0A1M5L0H8_STRHI</name>
<dbReference type="Proteomes" id="UP000184501">
    <property type="component" value="Unassembled WGS sequence"/>
</dbReference>
<evidence type="ECO:0000256" key="1">
    <source>
        <dbReference type="SAM" id="MobiDB-lite"/>
    </source>
</evidence>
<dbReference type="EMBL" id="FQVN01000010">
    <property type="protein sequence ID" value="SHG58465.1"/>
    <property type="molecule type" value="Genomic_DNA"/>
</dbReference>
<protein>
    <submittedName>
        <fullName evidence="2">Uncharacterized protein</fullName>
    </submittedName>
</protein>
<gene>
    <name evidence="2" type="ORF">SAMN05444320_110124</name>
</gene>
<accession>A0A1M5L0H8</accession>
<evidence type="ECO:0000313" key="3">
    <source>
        <dbReference type="Proteomes" id="UP000184501"/>
    </source>
</evidence>
<dbReference type="AlphaFoldDB" id="A0A1M5L0H8"/>
<reference evidence="2 3" key="1">
    <citation type="submission" date="2016-11" db="EMBL/GenBank/DDBJ databases">
        <authorList>
            <person name="Jaros S."/>
            <person name="Januszkiewicz K."/>
            <person name="Wedrychowicz H."/>
        </authorList>
    </citation>
    <scope>NUCLEOTIDE SEQUENCE [LARGE SCALE GENOMIC DNA]</scope>
    <source>
        <strain evidence="2 3">DSM 44523</strain>
    </source>
</reference>
<feature type="compositionally biased region" description="Polar residues" evidence="1">
    <location>
        <begin position="1"/>
        <end position="16"/>
    </location>
</feature>
<proteinExistence type="predicted"/>
<keyword evidence="3" id="KW-1185">Reference proteome</keyword>
<sequence length="49" mass="5724">MRTKTDSTAVHTQAQRDMNEFLPVENERDARSSHGAIRPNRLRYLRAAR</sequence>
<evidence type="ECO:0000313" key="2">
    <source>
        <dbReference type="EMBL" id="SHG58465.1"/>
    </source>
</evidence>
<feature type="region of interest" description="Disordered" evidence="1">
    <location>
        <begin position="1"/>
        <end position="35"/>
    </location>
</feature>